<dbReference type="Pfam" id="PF12146">
    <property type="entry name" value="Hydrolase_4"/>
    <property type="match status" value="1"/>
</dbReference>
<organism evidence="2 3">
    <name type="scientific">Deinococcus cavernae</name>
    <dbReference type="NCBI Taxonomy" id="2320857"/>
    <lineage>
        <taxon>Bacteria</taxon>
        <taxon>Thermotogati</taxon>
        <taxon>Deinococcota</taxon>
        <taxon>Deinococci</taxon>
        <taxon>Deinococcales</taxon>
        <taxon>Deinococcaceae</taxon>
        <taxon>Deinococcus</taxon>
    </lineage>
</organism>
<gene>
    <name evidence="2" type="ORF">D3875_18435</name>
</gene>
<dbReference type="InterPro" id="IPR022742">
    <property type="entry name" value="Hydrolase_4"/>
</dbReference>
<dbReference type="InterPro" id="IPR029058">
    <property type="entry name" value="AB_hydrolase_fold"/>
</dbReference>
<keyword evidence="3" id="KW-1185">Reference proteome</keyword>
<dbReference type="AlphaFoldDB" id="A0A418VB25"/>
<proteinExistence type="predicted"/>
<dbReference type="Gene3D" id="3.40.50.1820">
    <property type="entry name" value="alpha/beta hydrolase"/>
    <property type="match status" value="1"/>
</dbReference>
<dbReference type="OrthoDB" id="31158at2"/>
<dbReference type="EMBL" id="QYUJ01000014">
    <property type="protein sequence ID" value="RJF73236.1"/>
    <property type="molecule type" value="Genomic_DNA"/>
</dbReference>
<keyword evidence="2" id="KW-0378">Hydrolase</keyword>
<dbReference type="Proteomes" id="UP000286287">
    <property type="component" value="Unassembled WGS sequence"/>
</dbReference>
<evidence type="ECO:0000259" key="1">
    <source>
        <dbReference type="Pfam" id="PF12146"/>
    </source>
</evidence>
<dbReference type="RefSeq" id="WP_119765970.1">
    <property type="nucleotide sequence ID" value="NZ_QYUJ01000014.1"/>
</dbReference>
<sequence length="254" mass="27624">MTEPLPDPPAASELAGVPCRVERRVWAGVPCLLERPLTDRPLRAVCVVFHGAWASKEGKLGVYSALSAQDVLVVLPDAALHGERQEDTPAGLNAREYVWESVSRTVVQMPALLDAVAAEFGALPVWVIGSSMGGYVALTLPRTEGRVQKVAAAITSGVWREPLVERPALRYFLDFHRPVEHAASFPPRPLLLISGAQDAVFPTTEHHAPTAQAFKRAYGAAGVPHLFQEQVLPNVGHYTSQRLRCEVIRFLTGS</sequence>
<evidence type="ECO:0000313" key="3">
    <source>
        <dbReference type="Proteomes" id="UP000286287"/>
    </source>
</evidence>
<dbReference type="GO" id="GO:0016787">
    <property type="term" value="F:hydrolase activity"/>
    <property type="evidence" value="ECO:0007669"/>
    <property type="project" value="UniProtKB-KW"/>
</dbReference>
<accession>A0A418VB25</accession>
<reference evidence="2 3" key="1">
    <citation type="submission" date="2018-09" db="EMBL/GenBank/DDBJ databases">
        <authorList>
            <person name="Zhu H."/>
        </authorList>
    </citation>
    <scope>NUCLEOTIDE SEQUENCE [LARGE SCALE GENOMIC DNA]</scope>
    <source>
        <strain evidence="2 3">K2S05-167</strain>
    </source>
</reference>
<comment type="caution">
    <text evidence="2">The sequence shown here is derived from an EMBL/GenBank/DDBJ whole genome shotgun (WGS) entry which is preliminary data.</text>
</comment>
<evidence type="ECO:0000313" key="2">
    <source>
        <dbReference type="EMBL" id="RJF73236.1"/>
    </source>
</evidence>
<protein>
    <submittedName>
        <fullName evidence="2">Alpha/beta fold hydrolase</fullName>
    </submittedName>
</protein>
<feature type="domain" description="Serine aminopeptidase S33" evidence="1">
    <location>
        <begin position="42"/>
        <end position="157"/>
    </location>
</feature>
<name>A0A418VB25_9DEIO</name>
<dbReference type="SUPFAM" id="SSF53474">
    <property type="entry name" value="alpha/beta-Hydrolases"/>
    <property type="match status" value="1"/>
</dbReference>